<evidence type="ECO:0000256" key="4">
    <source>
        <dbReference type="ARBA" id="ARBA00022640"/>
    </source>
</evidence>
<keyword evidence="7" id="KW-0472">Membrane</keyword>
<evidence type="ECO:0000256" key="7">
    <source>
        <dbReference type="SAM" id="Phobius"/>
    </source>
</evidence>
<feature type="binding site" evidence="5">
    <location>
        <position position="150"/>
    </location>
    <ligand>
        <name>chlorophyll a</name>
        <dbReference type="ChEBI" id="CHEBI:58416"/>
        <label>3</label>
    </ligand>
</feature>
<keyword evidence="7" id="KW-0812">Transmembrane</keyword>
<evidence type="ECO:0000313" key="9">
    <source>
        <dbReference type="Proteomes" id="UP001178507"/>
    </source>
</evidence>
<dbReference type="GO" id="GO:0009507">
    <property type="term" value="C:chloroplast"/>
    <property type="evidence" value="ECO:0007669"/>
    <property type="project" value="UniProtKB-SubCell"/>
</dbReference>
<dbReference type="InterPro" id="IPR001344">
    <property type="entry name" value="Chloro_AB-bd_pln"/>
</dbReference>
<evidence type="ECO:0000256" key="1">
    <source>
        <dbReference type="ARBA" id="ARBA00004229"/>
    </source>
</evidence>
<protein>
    <submittedName>
        <fullName evidence="8">Uncharacterized protein</fullName>
    </submittedName>
</protein>
<dbReference type="Pfam" id="PF00504">
    <property type="entry name" value="Chloroa_b-bind"/>
    <property type="match status" value="1"/>
</dbReference>
<comment type="subcellular location">
    <subcellularLocation>
        <location evidence="1">Plastid</location>
        <location evidence="1">Chloroplast</location>
    </subcellularLocation>
</comment>
<dbReference type="InterPro" id="IPR022796">
    <property type="entry name" value="Chloroa_b-bind"/>
</dbReference>
<comment type="caution">
    <text evidence="8">The sequence shown here is derived from an EMBL/GenBank/DDBJ whole genome shotgun (WGS) entry which is preliminary data.</text>
</comment>
<feature type="binding site" evidence="5">
    <location>
        <position position="246"/>
    </location>
    <ligand>
        <name>chlorophyll a</name>
        <dbReference type="ChEBI" id="CHEBI:58416"/>
        <label>1</label>
    </ligand>
</feature>
<keyword evidence="3" id="KW-0602">Photosynthesis</keyword>
<feature type="compositionally biased region" description="Basic and acidic residues" evidence="6">
    <location>
        <begin position="76"/>
        <end position="104"/>
    </location>
</feature>
<name>A0AA36NIX2_9DINO</name>
<feature type="binding site" evidence="5">
    <location>
        <position position="244"/>
    </location>
    <ligand>
        <name>chlorophyll a</name>
        <dbReference type="ChEBI" id="CHEBI:58416"/>
        <label>1</label>
    </ligand>
</feature>
<dbReference type="Gene3D" id="1.10.3460.10">
    <property type="entry name" value="Chlorophyll a/b binding protein domain"/>
    <property type="match status" value="1"/>
</dbReference>
<dbReference type="GO" id="GO:0016168">
    <property type="term" value="F:chlorophyll binding"/>
    <property type="evidence" value="ECO:0007669"/>
    <property type="project" value="UniProtKB-KW"/>
</dbReference>
<keyword evidence="5" id="KW-0157">Chromophore</keyword>
<proteinExistence type="predicted"/>
<dbReference type="SUPFAM" id="SSF103511">
    <property type="entry name" value="Chlorophyll a-b binding protein"/>
    <property type="match status" value="1"/>
</dbReference>
<feature type="transmembrane region" description="Helical" evidence="7">
    <location>
        <begin position="54"/>
        <end position="72"/>
    </location>
</feature>
<feature type="binding site" evidence="5">
    <location>
        <position position="241"/>
    </location>
    <ligand>
        <name>chlorophyll a</name>
        <dbReference type="ChEBI" id="CHEBI:58416"/>
        <label>1</label>
    </ligand>
</feature>
<feature type="transmembrane region" description="Helical" evidence="7">
    <location>
        <begin position="156"/>
        <end position="175"/>
    </location>
</feature>
<evidence type="ECO:0000313" key="8">
    <source>
        <dbReference type="EMBL" id="CAJ1408739.1"/>
    </source>
</evidence>
<reference evidence="8" key="1">
    <citation type="submission" date="2023-08" db="EMBL/GenBank/DDBJ databases">
        <authorList>
            <person name="Chen Y."/>
            <person name="Shah S."/>
            <person name="Dougan E. K."/>
            <person name="Thang M."/>
            <person name="Chan C."/>
        </authorList>
    </citation>
    <scope>NUCLEOTIDE SEQUENCE</scope>
</reference>
<evidence type="ECO:0000256" key="6">
    <source>
        <dbReference type="SAM" id="MobiDB-lite"/>
    </source>
</evidence>
<keyword evidence="5" id="KW-0148">Chlorophyll</keyword>
<feature type="binding site" evidence="5">
    <location>
        <position position="153"/>
    </location>
    <ligand>
        <name>chlorophyll a</name>
        <dbReference type="ChEBI" id="CHEBI:58416"/>
        <label>1</label>
    </ligand>
</feature>
<keyword evidence="4" id="KW-0934">Plastid</keyword>
<dbReference type="PANTHER" id="PTHR21649">
    <property type="entry name" value="CHLOROPHYLL A/B BINDING PROTEIN"/>
    <property type="match status" value="1"/>
</dbReference>
<sequence>MGRRVRGTTALVLGGGLCFVPGFTPLSSSSSSKLSGRAARLQDGLRPSSMQGSSLAFAGTAAMMAAGVARVARSAEPSEAKPKPEESTTPKEDAKSTEAAKPSEAEEAEATPAGFDLTKQVGATAPLGFWDPAKLCKGDEATFRKYRIAELKHGRVAMMAALGGVVQHFITFPGFNDVPRGIEAPTSTLGGVGFLLLIGLSGYLETGAFEQDPNKEPGDFGDPLGIADKFGKYDDEWRNREINNGRFAMFAALGIIVAENETGYDAVEQIFGL</sequence>
<keyword evidence="9" id="KW-1185">Reference proteome</keyword>
<gene>
    <name evidence="8" type="ORF">EVOR1521_LOCUS30004</name>
</gene>
<dbReference type="GO" id="GO:0009765">
    <property type="term" value="P:photosynthesis, light harvesting"/>
    <property type="evidence" value="ECO:0007669"/>
    <property type="project" value="InterPro"/>
</dbReference>
<feature type="region of interest" description="Disordered" evidence="6">
    <location>
        <begin position="73"/>
        <end position="116"/>
    </location>
</feature>
<organism evidence="8 9">
    <name type="scientific">Effrenium voratum</name>
    <dbReference type="NCBI Taxonomy" id="2562239"/>
    <lineage>
        <taxon>Eukaryota</taxon>
        <taxon>Sar</taxon>
        <taxon>Alveolata</taxon>
        <taxon>Dinophyceae</taxon>
        <taxon>Suessiales</taxon>
        <taxon>Symbiodiniaceae</taxon>
        <taxon>Effrenium</taxon>
    </lineage>
</organism>
<feature type="transmembrane region" description="Helical" evidence="7">
    <location>
        <begin position="187"/>
        <end position="204"/>
    </location>
</feature>
<feature type="binding site" description="axial binding residue" evidence="5">
    <location>
        <position position="205"/>
    </location>
    <ligand>
        <name>chlorophyll b</name>
        <dbReference type="ChEBI" id="CHEBI:61721"/>
        <label>1</label>
    </ligand>
    <ligandPart>
        <name>Mg</name>
        <dbReference type="ChEBI" id="CHEBI:25107"/>
    </ligandPart>
</feature>
<evidence type="ECO:0000256" key="3">
    <source>
        <dbReference type="ARBA" id="ARBA00022531"/>
    </source>
</evidence>
<feature type="binding site" description="axial binding residue" evidence="5">
    <location>
        <position position="155"/>
    </location>
    <ligand>
        <name>chlorophyll b</name>
        <dbReference type="ChEBI" id="CHEBI:61721"/>
        <label>1</label>
    </ligand>
    <ligandPart>
        <name>Mg</name>
        <dbReference type="ChEBI" id="CHEBI:25107"/>
    </ligandPart>
</feature>
<dbReference type="AlphaFoldDB" id="A0AA36NIX2"/>
<dbReference type="GO" id="GO:0016020">
    <property type="term" value="C:membrane"/>
    <property type="evidence" value="ECO:0007669"/>
    <property type="project" value="InterPro"/>
</dbReference>
<accession>A0AA36NIX2</accession>
<dbReference type="EMBL" id="CAUJNA010003730">
    <property type="protein sequence ID" value="CAJ1408739.1"/>
    <property type="molecule type" value="Genomic_DNA"/>
</dbReference>
<evidence type="ECO:0000256" key="2">
    <source>
        <dbReference type="ARBA" id="ARBA00022528"/>
    </source>
</evidence>
<keyword evidence="2" id="KW-0150">Chloroplast</keyword>
<feature type="binding site" evidence="5">
    <location>
        <position position="130"/>
    </location>
    <ligand>
        <name>chlorophyll a</name>
        <dbReference type="ChEBI" id="CHEBI:58416"/>
        <label>1</label>
    </ligand>
</feature>
<dbReference type="Proteomes" id="UP001178507">
    <property type="component" value="Unassembled WGS sequence"/>
</dbReference>
<evidence type="ECO:0000256" key="5">
    <source>
        <dbReference type="PIRSR" id="PIRSR601344-1"/>
    </source>
</evidence>
<keyword evidence="7" id="KW-1133">Transmembrane helix</keyword>